<comment type="caution">
    <text evidence="4">The sequence shown here is derived from an EMBL/GenBank/DDBJ whole genome shotgun (WGS) entry which is preliminary data.</text>
</comment>
<dbReference type="Gene3D" id="2.60.120.200">
    <property type="match status" value="1"/>
</dbReference>
<feature type="domain" description="LamG-like jellyroll fold" evidence="3">
    <location>
        <begin position="1476"/>
        <end position="1618"/>
    </location>
</feature>
<dbReference type="OrthoDB" id="324838at2"/>
<dbReference type="Gene3D" id="3.40.50.1110">
    <property type="entry name" value="SGNH hydrolase"/>
    <property type="match status" value="1"/>
</dbReference>
<proteinExistence type="predicted"/>
<dbReference type="SUPFAM" id="SSF49899">
    <property type="entry name" value="Concanavalin A-like lectins/glucanases"/>
    <property type="match status" value="1"/>
</dbReference>
<dbReference type="InterPro" id="IPR036514">
    <property type="entry name" value="SGNH_hydro_sf"/>
</dbReference>
<dbReference type="Proteomes" id="UP000320011">
    <property type="component" value="Unassembled WGS sequence"/>
</dbReference>
<dbReference type="InterPro" id="IPR006558">
    <property type="entry name" value="LamG-like"/>
</dbReference>
<dbReference type="SUPFAM" id="SSF52266">
    <property type="entry name" value="SGNH hydrolase"/>
    <property type="match status" value="1"/>
</dbReference>
<sequence>MTGKPVEVVADATETRQVVANPDGTFTLNATARPTRVNRNNQWVPVDATLHQTSDGRLAPANTTQNVSFSAGGTSPLVTVALNNTTLSFSWPTPLPTPVVSGATATYPNVLSGVDLTVTAAADHYSEVLVVHDRQAASNPALSDVRLKAQAMGLTVNGDGQGGLVAVDNTGKPVFGGPEPAMWDSHLNPTMGATPSATDPSTGTLTALPASVTQQTSDAATGQSNAEVSISPTAAALTGPNVTYPVYIDPQINCSVTSCPGYWNEVTANGWWYSPTSPAQIPYAQVGYCYPTGDCNGMTVARSFFRFDTTAIAARPNGTTATVFGSWMFANEVWSANGCTTEPVDVGLAGPIDDNTRWPGPAWNFTDRQFSAAGANCGQPGNVVFTVTGNAQQAANNAWPNLTLGLRADNENDQMQWKKFDENPQLTVNFSYPPNTPYNLNVSRGVTCTGVAYTSDSKPTMYASASDNNNPPLNLVEHFTLLDQNGQQVSAGDTPPIGSGTVGAFTDPVPLTQQGYQFRVYASTSDQYSSMGSPGAFYNFTYLPPPTQQPSANSQDYPQNYWGEPTTAPGALTLIAGGAGNIAGFTWTLQGSGSEPAPPINECNYNQTFTDSGGHSTGGYVGIGPDGTSTLRMPANLSVGYHTIYLRSFDLAHNLSPESKPYVLYVAPATSAGAVPSDVAATTLAVSQPSGQNIPLGPQADCCGVSWFGGKQLWFQSAAANTSFTETFTIPSGGDAAYQLGANMTVAPDYGIITATLDSTTPLPINGLTQFDGYNAGVAATRFASFGTTYLTAGTHTLTFTVAGTNSASVGNRYMVGTDRLHLRPTNQRDAFSPAVQSTTLGGPATVIQPNSSGQTWRDGAQLLFPATAAGQAVKLTFTVPVEADYALGITLTQAPNYGQLAFNLDGATPLDNTSPSSPYDTYSATVNSTYLPLWGGHLQPGSHSVTVSVTGKNGSSTGYAAGIQLLTVAAVNNVTAATFAAAMNNHGIVNDNVNSNGNLDTVGGYALSAQSMANAGITPGQNYTVGGAAFSIPPAGNASTPDNVVAFGQTIPFPQDQQVNASAVGLLVAATCGPTPAAPASISYLDGPTSNPVVPSVPDWIYGDPASATVVPKYIVTAMATPVPQRSGQIYAIFLPADPHKKLKSITLPYLGGTARNTCAQGSNQTPALHVLAIAPRVLSAQQGWLGAWAAPADASTAPPGNSFNNQTIRMVVHPTATGTQTRVRLSNTNATVPVTIDTATVAAQAGTTGTGAVAMSSPVSLLPVGGITIPAGGEIYTNAVTMPSLTGGSGNLLVSLHVQTAGGQVPFHNSTTPTYLASGDATGNVDGSAYPTSIAGDYYATGLDVSTSSLSAGTIAVFGDNTSLATATGGSCNAGTYYACTWVDDLASGSVASLKGNTIINASRAGTPAQHRWALGDGSGTTAADTGANAGLPATASGPVGWNTGPVGSSPGSASFNGSTTYLSTSGPALDTWRSFTVSAWVKPTTLGSSWQTYVVQQATHASGFYLEYDGTSGKWSFSQSDTDSVNPVNYRAESANAAQAGVWTHLTGTYNASNGQMQLWVNGALSGQATNLHTNTLDARGPLVIGRGYFNDTPGNFANASIADVRVYQRALNMPDTLALSATPTIPAGAPTAYTAGNCPTTCNQLPISPNTTLNQTVLNEPDVQTVIISLGANDLLDGQSASQIENSLNQLINLDKSFAFMNYFRQDSSLLKVFVTTVPPLGLSDTDPREQNRKSLNAYIANFGFSAANGYIDFDSAITTSPNVVNPTYLTNGAPNAAYYNQLATTATNPSGDTLN</sequence>
<keyword evidence="1" id="KW-0732">Signal</keyword>
<reference evidence="4 5" key="2">
    <citation type="submission" date="2019-08" db="EMBL/GenBank/DDBJ databases">
        <title>Amycolatopsis acidicola sp. nov., isolated from peat swamp forest soil.</title>
        <authorList>
            <person name="Srisuk N."/>
        </authorList>
    </citation>
    <scope>NUCLEOTIDE SEQUENCE [LARGE SCALE GENOMIC DNA]</scope>
    <source>
        <strain evidence="4 5">TBRC 6029</strain>
    </source>
</reference>
<organism evidence="4 5">
    <name type="scientific">Amycolatopsis rhizosphaerae</name>
    <dbReference type="NCBI Taxonomy" id="2053003"/>
    <lineage>
        <taxon>Bacteria</taxon>
        <taxon>Bacillati</taxon>
        <taxon>Actinomycetota</taxon>
        <taxon>Actinomycetes</taxon>
        <taxon>Pseudonocardiales</taxon>
        <taxon>Pseudonocardiaceae</taxon>
        <taxon>Amycolatopsis</taxon>
    </lineage>
</organism>
<keyword evidence="5" id="KW-1185">Reference proteome</keyword>
<dbReference type="Pfam" id="PF13385">
    <property type="entry name" value="Laminin_G_3"/>
    <property type="match status" value="1"/>
</dbReference>
<name>A0A558DGF0_9PSEU</name>
<evidence type="ECO:0000256" key="1">
    <source>
        <dbReference type="ARBA" id="ARBA00022729"/>
    </source>
</evidence>
<evidence type="ECO:0000259" key="3">
    <source>
        <dbReference type="SMART" id="SM00560"/>
    </source>
</evidence>
<gene>
    <name evidence="4" type="ORF">FNH05_04995</name>
</gene>
<evidence type="ECO:0000256" key="2">
    <source>
        <dbReference type="ARBA" id="ARBA00023157"/>
    </source>
</evidence>
<dbReference type="EMBL" id="VJWX01000027">
    <property type="protein sequence ID" value="TVT60099.1"/>
    <property type="molecule type" value="Genomic_DNA"/>
</dbReference>
<dbReference type="InterPro" id="IPR053140">
    <property type="entry name" value="GDSL_Rv0518-like"/>
</dbReference>
<dbReference type="SMART" id="SM00560">
    <property type="entry name" value="LamGL"/>
    <property type="match status" value="1"/>
</dbReference>
<dbReference type="PANTHER" id="PTHR43784">
    <property type="entry name" value="GDSL-LIKE LIPASE/ACYLHYDROLASE, PUTATIVE (AFU_ORTHOLOGUE AFUA_2G00820)-RELATED"/>
    <property type="match status" value="1"/>
</dbReference>
<keyword evidence="2" id="KW-1015">Disulfide bond</keyword>
<protein>
    <recommendedName>
        <fullName evidence="3">LamG-like jellyroll fold domain-containing protein</fullName>
    </recommendedName>
</protein>
<dbReference type="PANTHER" id="PTHR43784:SF2">
    <property type="entry name" value="GDSL-LIKE LIPASE_ACYLHYDROLASE, PUTATIVE (AFU_ORTHOLOGUE AFUA_2G00820)-RELATED"/>
    <property type="match status" value="1"/>
</dbReference>
<dbReference type="RefSeq" id="WP_144586076.1">
    <property type="nucleotide sequence ID" value="NZ_VJWX01000027.1"/>
</dbReference>
<accession>A0A558DGF0</accession>
<dbReference type="InterPro" id="IPR013320">
    <property type="entry name" value="ConA-like_dom_sf"/>
</dbReference>
<reference evidence="4 5" key="1">
    <citation type="submission" date="2019-07" db="EMBL/GenBank/DDBJ databases">
        <authorList>
            <person name="Duangmal K."/>
            <person name="Teo W.F.A."/>
        </authorList>
    </citation>
    <scope>NUCLEOTIDE SEQUENCE [LARGE SCALE GENOMIC DNA]</scope>
    <source>
        <strain evidence="4 5">TBRC 6029</strain>
    </source>
</reference>
<evidence type="ECO:0000313" key="4">
    <source>
        <dbReference type="EMBL" id="TVT60099.1"/>
    </source>
</evidence>
<evidence type="ECO:0000313" key="5">
    <source>
        <dbReference type="Proteomes" id="UP000320011"/>
    </source>
</evidence>